<protein>
    <recommendedName>
        <fullName evidence="3">CYTH domain-containing protein</fullName>
    </recommendedName>
</protein>
<name>A0ABU4UAI6_9GAMM</name>
<keyword evidence="2" id="KW-1185">Reference proteome</keyword>
<organism evidence="1 2">
    <name type="scientific">Methylomonas defluvii</name>
    <dbReference type="NCBI Taxonomy" id="3045149"/>
    <lineage>
        <taxon>Bacteria</taxon>
        <taxon>Pseudomonadati</taxon>
        <taxon>Pseudomonadota</taxon>
        <taxon>Gammaproteobacteria</taxon>
        <taxon>Methylococcales</taxon>
        <taxon>Methylococcaceae</taxon>
        <taxon>Methylomonas</taxon>
    </lineage>
</organism>
<evidence type="ECO:0000313" key="1">
    <source>
        <dbReference type="EMBL" id="MDX8126457.1"/>
    </source>
</evidence>
<evidence type="ECO:0000313" key="2">
    <source>
        <dbReference type="Proteomes" id="UP001284537"/>
    </source>
</evidence>
<dbReference type="Proteomes" id="UP001284537">
    <property type="component" value="Unassembled WGS sequence"/>
</dbReference>
<dbReference type="EMBL" id="JAXARY010000002">
    <property type="protein sequence ID" value="MDX8126457.1"/>
    <property type="molecule type" value="Genomic_DNA"/>
</dbReference>
<proteinExistence type="predicted"/>
<evidence type="ECO:0008006" key="3">
    <source>
        <dbReference type="Google" id="ProtNLM"/>
    </source>
</evidence>
<comment type="caution">
    <text evidence="1">The sequence shown here is derived from an EMBL/GenBank/DDBJ whole genome shotgun (WGS) entry which is preliminary data.</text>
</comment>
<sequence length="309" mass="35842">MNIAIPTQRLIIDKIAFTTPIPMEIRTDVLTNLANSDLRMEYSVRVHRNNNGRYANNYTIRVDPDNTVSISAFPKRKSDNFLRVEFNPAKLDKTAKENLRNYLKRVVGLKRLKSIYFECRVTRLDLTVDIDTEYSEIYAYKPGAKYSEIFRDEEEVMLSQVVGSEKSDYRATLYNKCEELGGDDLGDDLDDVFETRLELRLRNLGCSMAEIDEELMSKLYELEFYDSKLLGDRRFSSIFTQTVYGSGINLALDSCCNSNQRRCYRRYLADHSFDLLDPAQLDFQSAKRQALKFLISKGYQQRFLSNKAA</sequence>
<accession>A0ABU4UAI6</accession>
<reference evidence="1 2" key="1">
    <citation type="submission" date="2023-11" db="EMBL/GenBank/DDBJ databases">
        <authorList>
            <person name="Ouyang M.-Y."/>
        </authorList>
    </citation>
    <scope>NUCLEOTIDE SEQUENCE [LARGE SCALE GENOMIC DNA]</scope>
    <source>
        <strain evidence="1 2">OY6</strain>
    </source>
</reference>
<gene>
    <name evidence="1" type="ORF">QLH52_04135</name>
</gene>
<dbReference type="RefSeq" id="WP_319960636.1">
    <property type="nucleotide sequence ID" value="NZ_JAXARY010000002.1"/>
</dbReference>